<dbReference type="PANTHER" id="PTHR41677:SF1">
    <property type="entry name" value="FE2OG DIOXYGENASE DOMAIN-CONTAINING PROTEIN"/>
    <property type="match status" value="1"/>
</dbReference>
<keyword evidence="2" id="KW-1185">Reference proteome</keyword>
<proteinExistence type="predicted"/>
<reference evidence="1" key="1">
    <citation type="journal article" date="2020" name="Stud. Mycol.">
        <title>101 Dothideomycetes genomes: a test case for predicting lifestyles and emergence of pathogens.</title>
        <authorList>
            <person name="Haridas S."/>
            <person name="Albert R."/>
            <person name="Binder M."/>
            <person name="Bloem J."/>
            <person name="Labutti K."/>
            <person name="Salamov A."/>
            <person name="Andreopoulos B."/>
            <person name="Baker S."/>
            <person name="Barry K."/>
            <person name="Bills G."/>
            <person name="Bluhm B."/>
            <person name="Cannon C."/>
            <person name="Castanera R."/>
            <person name="Culley D."/>
            <person name="Daum C."/>
            <person name="Ezra D."/>
            <person name="Gonzalez J."/>
            <person name="Henrissat B."/>
            <person name="Kuo A."/>
            <person name="Liang C."/>
            <person name="Lipzen A."/>
            <person name="Lutzoni F."/>
            <person name="Magnuson J."/>
            <person name="Mondo S."/>
            <person name="Nolan M."/>
            <person name="Ohm R."/>
            <person name="Pangilinan J."/>
            <person name="Park H.-J."/>
            <person name="Ramirez L."/>
            <person name="Alfaro M."/>
            <person name="Sun H."/>
            <person name="Tritt A."/>
            <person name="Yoshinaga Y."/>
            <person name="Zwiers L.-H."/>
            <person name="Turgeon B."/>
            <person name="Goodwin S."/>
            <person name="Spatafora J."/>
            <person name="Crous P."/>
            <person name="Grigoriev I."/>
        </authorList>
    </citation>
    <scope>NUCLEOTIDE SEQUENCE</scope>
    <source>
        <strain evidence="1">CBS 130266</strain>
    </source>
</reference>
<evidence type="ECO:0000313" key="1">
    <source>
        <dbReference type="EMBL" id="KAF2423215.1"/>
    </source>
</evidence>
<sequence>MSVKTLLPTEPSITQPEVKEFQAPPPVTFDPSKHLQFSPPSESYSLEDLLLYSEGTTSKVAITKPFLLFTLSGPGTYIIRGTGRNTPFVYDAWHSEAVRKACSEAAGLELEIVFDYEIAHVNVQLDSKSAEVNDIDEFAKVLPNPFPPLAEPVLGQREPADETLKSSDSNGPVWKVGRLPCGKEIAPFSKFVGPGIGYAVMMQGGCINHAALRALGIGERITMVTSFRPRDPLAVDGTTLGKVKTVNNLDQLFLQWTEYRLQILSSRALALREKNVAGDLKAADIEKTMKEWVDEQEKYRNFTLAEIREAEPKNSSY</sequence>
<dbReference type="OrthoDB" id="10256055at2759"/>
<comment type="caution">
    <text evidence="1">The sequence shown here is derived from an EMBL/GenBank/DDBJ whole genome shotgun (WGS) entry which is preliminary data.</text>
</comment>
<dbReference type="AlphaFoldDB" id="A0A9P4NJ01"/>
<organism evidence="1 2">
    <name type="scientific">Tothia fuscella</name>
    <dbReference type="NCBI Taxonomy" id="1048955"/>
    <lineage>
        <taxon>Eukaryota</taxon>
        <taxon>Fungi</taxon>
        <taxon>Dikarya</taxon>
        <taxon>Ascomycota</taxon>
        <taxon>Pezizomycotina</taxon>
        <taxon>Dothideomycetes</taxon>
        <taxon>Pleosporomycetidae</taxon>
        <taxon>Venturiales</taxon>
        <taxon>Cylindrosympodiaceae</taxon>
        <taxon>Tothia</taxon>
    </lineage>
</organism>
<protein>
    <submittedName>
        <fullName evidence="1">Uncharacterized protein</fullName>
    </submittedName>
</protein>
<evidence type="ECO:0000313" key="2">
    <source>
        <dbReference type="Proteomes" id="UP000800235"/>
    </source>
</evidence>
<gene>
    <name evidence="1" type="ORF">EJ08DRAFT_724993</name>
</gene>
<accession>A0A9P4NJ01</accession>
<dbReference type="PANTHER" id="PTHR41677">
    <property type="entry name" value="YALI0B19030P"/>
    <property type="match status" value="1"/>
</dbReference>
<name>A0A9P4NJ01_9PEZI</name>
<dbReference type="Proteomes" id="UP000800235">
    <property type="component" value="Unassembled WGS sequence"/>
</dbReference>
<dbReference type="EMBL" id="MU007084">
    <property type="protein sequence ID" value="KAF2423215.1"/>
    <property type="molecule type" value="Genomic_DNA"/>
</dbReference>